<proteinExistence type="predicted"/>
<feature type="region of interest" description="Disordered" evidence="2">
    <location>
        <begin position="564"/>
        <end position="607"/>
    </location>
</feature>
<dbReference type="Proteomes" id="UP000823749">
    <property type="component" value="Chromosome 2"/>
</dbReference>
<feature type="coiled-coil region" evidence="1">
    <location>
        <begin position="112"/>
        <end position="153"/>
    </location>
</feature>
<feature type="compositionally biased region" description="Low complexity" evidence="2">
    <location>
        <begin position="71"/>
        <end position="88"/>
    </location>
</feature>
<evidence type="ECO:0000256" key="1">
    <source>
        <dbReference type="SAM" id="Coils"/>
    </source>
</evidence>
<accession>A0AAV6LAE2</accession>
<feature type="region of interest" description="Disordered" evidence="2">
    <location>
        <begin position="655"/>
        <end position="694"/>
    </location>
</feature>
<name>A0AAV6LAE2_9ERIC</name>
<dbReference type="AlphaFoldDB" id="A0AAV6LAE2"/>
<feature type="region of interest" description="Disordered" evidence="2">
    <location>
        <begin position="390"/>
        <end position="429"/>
    </location>
</feature>
<feature type="compositionally biased region" description="Basic and acidic residues" evidence="2">
    <location>
        <begin position="503"/>
        <end position="514"/>
    </location>
</feature>
<sequence>MTRSKAKATDIDANQGAASKVNPAKVVYNKHRGVATLAVKKKEGKGSKKLPSNFENSVSASLSPLLTPLVSDANSSTGSHSGSSPSSPKRSESPIRSDASYSMFMQAMTTDAAIVEEQLATMARAIEKLTKTMEDKDLQIASLMNKLEAQNMEGTSHDASHPPGFTPKGVIIADQSGKLMMGDQTGKQTDDGNHVLSSNQGDGRKRNYHQYAKRKGGRKMKAMKEVLEVCEPVEQNPLAPITLRDFFPKGYFKEDEVEAVYMVSTSEEIDGDIEQPHALKVAMNKEEADLITTLNEAPLRSKKEKQATTTHSQENARNCEEPPRIESSRERSSSSETQAAEKSFRYIPKSRRKEGQSPFEEVITTIGNPAKCSQPLCKEDLQVLKEDLTTPLPTLGQPSSTKPPLKGFVKSTQNPFQHSPLPEKRTDGFDPKAYKLLANTGYDFNNPTPLGELSPELTGEKVHGLSKAQEELRLQGYRVSPPKTGLGFTPPKPIRISAKGKGKKADVQHITAEEVKEDDNEQVAPRVSVFDRIEAPIPQTSVFNRLGVTKETCEGATLQPKKSIFSRLRNRSASSREHNSEREGKSIELDSAKEDEETRSSIPSRMKRITSLEVNAEGPLKVKRRTIVLTGQPKGNEIAEKEEEMEYTTSYHVAVEEHSSSDSEDDDFPAAPPELEDGGQPTVDDLKELNLGNF</sequence>
<feature type="region of interest" description="Disordered" evidence="2">
    <location>
        <begin position="181"/>
        <end position="205"/>
    </location>
</feature>
<feature type="region of interest" description="Disordered" evidence="2">
    <location>
        <begin position="1"/>
        <end position="24"/>
    </location>
</feature>
<evidence type="ECO:0000256" key="2">
    <source>
        <dbReference type="SAM" id="MobiDB-lite"/>
    </source>
</evidence>
<keyword evidence="4" id="KW-1185">Reference proteome</keyword>
<reference evidence="3" key="1">
    <citation type="submission" date="2020-08" db="EMBL/GenBank/DDBJ databases">
        <title>Plant Genome Project.</title>
        <authorList>
            <person name="Zhang R.-G."/>
        </authorList>
    </citation>
    <scope>NUCLEOTIDE SEQUENCE</scope>
    <source>
        <strain evidence="3">WSP0</strain>
        <tissue evidence="3">Leaf</tissue>
    </source>
</reference>
<feature type="region of interest" description="Disordered" evidence="2">
    <location>
        <begin position="39"/>
        <end position="58"/>
    </location>
</feature>
<protein>
    <submittedName>
        <fullName evidence="3">Uncharacterized protein</fullName>
    </submittedName>
</protein>
<feature type="region of interest" description="Disordered" evidence="2">
    <location>
        <begin position="68"/>
        <end position="95"/>
    </location>
</feature>
<gene>
    <name evidence="3" type="ORF">RHGRI_004186</name>
</gene>
<dbReference type="EMBL" id="JACTNZ010000002">
    <property type="protein sequence ID" value="KAG5561084.1"/>
    <property type="molecule type" value="Genomic_DNA"/>
</dbReference>
<comment type="caution">
    <text evidence="3">The sequence shown here is derived from an EMBL/GenBank/DDBJ whole genome shotgun (WGS) entry which is preliminary data.</text>
</comment>
<feature type="compositionally biased region" description="Polar residues" evidence="2">
    <location>
        <begin position="307"/>
        <end position="316"/>
    </location>
</feature>
<feature type="compositionally biased region" description="Basic and acidic residues" evidence="2">
    <location>
        <begin position="574"/>
        <end position="599"/>
    </location>
</feature>
<keyword evidence="1" id="KW-0175">Coiled coil</keyword>
<evidence type="ECO:0000313" key="4">
    <source>
        <dbReference type="Proteomes" id="UP000823749"/>
    </source>
</evidence>
<feature type="region of interest" description="Disordered" evidence="2">
    <location>
        <begin position="473"/>
        <end position="523"/>
    </location>
</feature>
<organism evidence="3 4">
    <name type="scientific">Rhododendron griersonianum</name>
    <dbReference type="NCBI Taxonomy" id="479676"/>
    <lineage>
        <taxon>Eukaryota</taxon>
        <taxon>Viridiplantae</taxon>
        <taxon>Streptophyta</taxon>
        <taxon>Embryophyta</taxon>
        <taxon>Tracheophyta</taxon>
        <taxon>Spermatophyta</taxon>
        <taxon>Magnoliopsida</taxon>
        <taxon>eudicotyledons</taxon>
        <taxon>Gunneridae</taxon>
        <taxon>Pentapetalae</taxon>
        <taxon>asterids</taxon>
        <taxon>Ericales</taxon>
        <taxon>Ericaceae</taxon>
        <taxon>Ericoideae</taxon>
        <taxon>Rhodoreae</taxon>
        <taxon>Rhododendron</taxon>
    </lineage>
</organism>
<evidence type="ECO:0000313" key="3">
    <source>
        <dbReference type="EMBL" id="KAG5561084.1"/>
    </source>
</evidence>
<feature type="compositionally biased region" description="Basic and acidic residues" evidence="2">
    <location>
        <begin position="317"/>
        <end position="333"/>
    </location>
</feature>
<feature type="region of interest" description="Disordered" evidence="2">
    <location>
        <begin position="294"/>
        <end position="360"/>
    </location>
</feature>